<dbReference type="AlphaFoldDB" id="A0AAW1R658"/>
<dbReference type="EMBL" id="JALJOR010000001">
    <property type="protein sequence ID" value="KAK9829107.1"/>
    <property type="molecule type" value="Genomic_DNA"/>
</dbReference>
<feature type="compositionally biased region" description="Basic and acidic residues" evidence="1">
    <location>
        <begin position="152"/>
        <end position="168"/>
    </location>
</feature>
<accession>A0AAW1R658</accession>
<evidence type="ECO:0000313" key="3">
    <source>
        <dbReference type="EMBL" id="KAK9829107.1"/>
    </source>
</evidence>
<feature type="compositionally biased region" description="Polar residues" evidence="1">
    <location>
        <begin position="289"/>
        <end position="304"/>
    </location>
</feature>
<evidence type="ECO:0000256" key="2">
    <source>
        <dbReference type="SAM" id="Phobius"/>
    </source>
</evidence>
<feature type="compositionally biased region" description="Basic and acidic residues" evidence="1">
    <location>
        <begin position="321"/>
        <end position="332"/>
    </location>
</feature>
<comment type="caution">
    <text evidence="3">The sequence shown here is derived from an EMBL/GenBank/DDBJ whole genome shotgun (WGS) entry which is preliminary data.</text>
</comment>
<feature type="region of interest" description="Disordered" evidence="1">
    <location>
        <begin position="118"/>
        <end position="354"/>
    </location>
</feature>
<organism evidence="3 4">
    <name type="scientific">[Myrmecia] bisecta</name>
    <dbReference type="NCBI Taxonomy" id="41462"/>
    <lineage>
        <taxon>Eukaryota</taxon>
        <taxon>Viridiplantae</taxon>
        <taxon>Chlorophyta</taxon>
        <taxon>core chlorophytes</taxon>
        <taxon>Trebouxiophyceae</taxon>
        <taxon>Trebouxiales</taxon>
        <taxon>Trebouxiaceae</taxon>
        <taxon>Myrmecia</taxon>
    </lineage>
</organism>
<dbReference type="Proteomes" id="UP001489004">
    <property type="component" value="Unassembled WGS sequence"/>
</dbReference>
<keyword evidence="2" id="KW-0812">Transmembrane</keyword>
<protein>
    <submittedName>
        <fullName evidence="3">Uncharacterized protein</fullName>
    </submittedName>
</protein>
<evidence type="ECO:0000313" key="4">
    <source>
        <dbReference type="Proteomes" id="UP001489004"/>
    </source>
</evidence>
<name>A0AAW1R658_9CHLO</name>
<gene>
    <name evidence="3" type="ORF">WJX72_003918</name>
</gene>
<feature type="transmembrane region" description="Helical" evidence="2">
    <location>
        <begin position="360"/>
        <end position="379"/>
    </location>
</feature>
<sequence length="411" mass="44069">MAPGCGSIGLQHQDALGLLTRRSSLCRLRATKHARVLSVHAARDGQHKSASSTPVPGKHDALQRTVKATLLAAAIATGIGISAPDAAVLPARADEDAYASPYQKRMAAMERRKELLQQARDKAMQTGNREDSEDNAETSKEEDPKVLAANSEVERSNDERKAAAEKMRNSLKMQLSEYEKRASSQPTIKLPETAPQSEPAKEASSWFKSFTSGDRAPKFEAPSFQAPKLDLPKADVPKPQIPKFEAPKPELPKPEIPKAETPKFEVPKLNFQAPAVPKPDVPSAPEVQQKAQESTGSFWDTLTKTEPAKQAATDAASSAKKAVEEPAKKAADASKAAKKAVPEPVKQVAQKGKKKGPLPMFLAQILVGGAYAGIAYIIAVRPQPVLDAVKAGTKLVTSTYEKLEASLGAKK</sequence>
<feature type="compositionally biased region" description="Low complexity" evidence="1">
    <location>
        <begin position="308"/>
        <end position="320"/>
    </location>
</feature>
<reference evidence="3 4" key="1">
    <citation type="journal article" date="2024" name="Nat. Commun.">
        <title>Phylogenomics reveals the evolutionary origins of lichenization in chlorophyte algae.</title>
        <authorList>
            <person name="Puginier C."/>
            <person name="Libourel C."/>
            <person name="Otte J."/>
            <person name="Skaloud P."/>
            <person name="Haon M."/>
            <person name="Grisel S."/>
            <person name="Petersen M."/>
            <person name="Berrin J.G."/>
            <person name="Delaux P.M."/>
            <person name="Dal Grande F."/>
            <person name="Keller J."/>
        </authorList>
    </citation>
    <scope>NUCLEOTIDE SEQUENCE [LARGE SCALE GENOMIC DNA]</scope>
    <source>
        <strain evidence="3 4">SAG 2043</strain>
    </source>
</reference>
<proteinExistence type="predicted"/>
<keyword evidence="2" id="KW-1133">Transmembrane helix</keyword>
<keyword evidence="2" id="KW-0472">Membrane</keyword>
<evidence type="ECO:0000256" key="1">
    <source>
        <dbReference type="SAM" id="MobiDB-lite"/>
    </source>
</evidence>
<feature type="compositionally biased region" description="Basic and acidic residues" evidence="1">
    <location>
        <begin position="245"/>
        <end position="266"/>
    </location>
</feature>
<keyword evidence="4" id="KW-1185">Reference proteome</keyword>